<keyword evidence="3" id="KW-1185">Reference proteome</keyword>
<dbReference type="InterPro" id="IPR036909">
    <property type="entry name" value="Cyt_c-like_dom_sf"/>
</dbReference>
<dbReference type="Proteomes" id="UP000476338">
    <property type="component" value="Unassembled WGS sequence"/>
</dbReference>
<dbReference type="AlphaFoldDB" id="A0A6L5WJP3"/>
<dbReference type="RefSeq" id="WP_154570328.1">
    <property type="nucleotide sequence ID" value="NZ_VWSJ01000006.1"/>
</dbReference>
<gene>
    <name evidence="2" type="ORF">F1B92_02450</name>
</gene>
<feature type="domain" description="Quinohemoprotein amine dehydrogenase alpha subunit haem binding" evidence="1">
    <location>
        <begin position="31"/>
        <end position="91"/>
    </location>
</feature>
<reference evidence="2 3" key="2">
    <citation type="submission" date="2020-03" db="EMBL/GenBank/DDBJ databases">
        <title>Campylobacter portucalensis sp. nov., a new species of Campylobacter isolated from the reproductive tract of bulls.</title>
        <authorList>
            <person name="Silva M.F."/>
            <person name="Pereira G."/>
            <person name="Carneiro C."/>
            <person name="Hemphill A."/>
            <person name="Mateus L."/>
            <person name="Lopes-Da-Costa L."/>
            <person name="Silva E."/>
        </authorList>
    </citation>
    <scope>NUCLEOTIDE SEQUENCE [LARGE SCALE GENOMIC DNA]</scope>
    <source>
        <strain evidence="2 3">FMV-PI01</strain>
    </source>
</reference>
<evidence type="ECO:0000313" key="3">
    <source>
        <dbReference type="Proteomes" id="UP000476338"/>
    </source>
</evidence>
<dbReference type="GO" id="GO:0020037">
    <property type="term" value="F:heme binding"/>
    <property type="evidence" value="ECO:0007669"/>
    <property type="project" value="InterPro"/>
</dbReference>
<reference evidence="2 3" key="1">
    <citation type="submission" date="2019-09" db="EMBL/GenBank/DDBJ databases">
        <authorList>
            <person name="Silva M."/>
            <person name="Pereira G."/>
            <person name="Lopes-Da-Costa L."/>
            <person name="Silva E."/>
        </authorList>
    </citation>
    <scope>NUCLEOTIDE SEQUENCE [LARGE SCALE GENOMIC DNA]</scope>
    <source>
        <strain evidence="2 3">FMV-PI01</strain>
    </source>
</reference>
<name>A0A6L5WJP3_9BACT</name>
<proteinExistence type="predicted"/>
<organism evidence="2 3">
    <name type="scientific">Campylobacter portucalensis</name>
    <dbReference type="NCBI Taxonomy" id="2608384"/>
    <lineage>
        <taxon>Bacteria</taxon>
        <taxon>Pseudomonadati</taxon>
        <taxon>Campylobacterota</taxon>
        <taxon>Epsilonproteobacteria</taxon>
        <taxon>Campylobacterales</taxon>
        <taxon>Campylobacteraceae</taxon>
        <taxon>Campylobacter</taxon>
    </lineage>
</organism>
<dbReference type="Gene3D" id="1.10.760.10">
    <property type="entry name" value="Cytochrome c-like domain"/>
    <property type="match status" value="1"/>
</dbReference>
<evidence type="ECO:0000313" key="2">
    <source>
        <dbReference type="EMBL" id="MSN96063.1"/>
    </source>
</evidence>
<dbReference type="SUPFAM" id="SSF46626">
    <property type="entry name" value="Cytochrome c"/>
    <property type="match status" value="1"/>
</dbReference>
<dbReference type="GO" id="GO:0009055">
    <property type="term" value="F:electron transfer activity"/>
    <property type="evidence" value="ECO:0007669"/>
    <property type="project" value="InterPro"/>
</dbReference>
<dbReference type="Pfam" id="PF09098">
    <property type="entry name" value="Dehyd-heme_bind"/>
    <property type="match status" value="1"/>
</dbReference>
<protein>
    <submittedName>
        <fullName evidence="2">Cytochrome C</fullName>
    </submittedName>
</protein>
<accession>A0A6L5WJP3</accession>
<evidence type="ECO:0000259" key="1">
    <source>
        <dbReference type="Pfam" id="PF09098"/>
    </source>
</evidence>
<dbReference type="EMBL" id="VWSJ01000006">
    <property type="protein sequence ID" value="MSN96063.1"/>
    <property type="molecule type" value="Genomic_DNA"/>
</dbReference>
<comment type="caution">
    <text evidence="2">The sequence shown here is derived from an EMBL/GenBank/DDBJ whole genome shotgun (WGS) entry which is preliminary data.</text>
</comment>
<dbReference type="InterPro" id="IPR015182">
    <property type="entry name" value="QH-AmDH_asu_heme-bd_dom"/>
</dbReference>
<sequence>MKKIFFMFAIFSVIFANEIDLESGLKIDDGWDIVAANCIACHSANLITNQKATKQGWLDIIRWMQRSEGLWELDPEMENTIISYLAKNYGNKFETRKRLPLLISD</sequence>